<dbReference type="PANTHER" id="PTHR43112">
    <property type="entry name" value="FERREDOXIN"/>
    <property type="match status" value="1"/>
</dbReference>
<evidence type="ECO:0000256" key="4">
    <source>
        <dbReference type="ARBA" id="ARBA00022723"/>
    </source>
</evidence>
<protein>
    <submittedName>
        <fullName evidence="10">Ferredoxin I</fullName>
    </submittedName>
</protein>
<dbReference type="Gene3D" id="3.10.20.30">
    <property type="match status" value="1"/>
</dbReference>
<dbReference type="PANTHER" id="PTHR43112:SF3">
    <property type="entry name" value="FERREDOXIN-2, CHLOROPLASTIC"/>
    <property type="match status" value="1"/>
</dbReference>
<keyword evidence="5" id="KW-0249">Electron transport</keyword>
<dbReference type="Proteomes" id="UP000271603">
    <property type="component" value="Chromosome"/>
</dbReference>
<gene>
    <name evidence="10" type="primary">petF1</name>
    <name evidence="10" type="ORF">NCTC9419_02606</name>
</gene>
<dbReference type="SUPFAM" id="SSF54292">
    <property type="entry name" value="2Fe-2S ferredoxin-like"/>
    <property type="match status" value="1"/>
</dbReference>
<keyword evidence="4" id="KW-0479">Metal-binding</keyword>
<keyword evidence="7" id="KW-0411">Iron-sulfur</keyword>
<evidence type="ECO:0000256" key="6">
    <source>
        <dbReference type="ARBA" id="ARBA00023004"/>
    </source>
</evidence>
<dbReference type="CDD" id="cd00207">
    <property type="entry name" value="fer2"/>
    <property type="match status" value="1"/>
</dbReference>
<dbReference type="Pfam" id="PF00111">
    <property type="entry name" value="Fer2"/>
    <property type="match status" value="1"/>
</dbReference>
<evidence type="ECO:0000313" key="10">
    <source>
        <dbReference type="EMBL" id="VEA71080.1"/>
    </source>
</evidence>
<dbReference type="InterPro" id="IPR012675">
    <property type="entry name" value="Beta-grasp_dom_sf"/>
</dbReference>
<evidence type="ECO:0000256" key="8">
    <source>
        <dbReference type="ARBA" id="ARBA00034078"/>
    </source>
</evidence>
<evidence type="ECO:0000259" key="9">
    <source>
        <dbReference type="PROSITE" id="PS51085"/>
    </source>
</evidence>
<dbReference type="InterPro" id="IPR036010">
    <property type="entry name" value="2Fe-2S_ferredoxin-like_sf"/>
</dbReference>
<evidence type="ECO:0000256" key="7">
    <source>
        <dbReference type="ARBA" id="ARBA00023014"/>
    </source>
</evidence>
<comment type="cofactor">
    <cofactor evidence="8">
        <name>[2Fe-2S] cluster</name>
        <dbReference type="ChEBI" id="CHEBI:190135"/>
    </cofactor>
</comment>
<keyword evidence="6" id="KW-0408">Iron</keyword>
<evidence type="ECO:0000256" key="5">
    <source>
        <dbReference type="ARBA" id="ARBA00022982"/>
    </source>
</evidence>
<evidence type="ECO:0000256" key="2">
    <source>
        <dbReference type="ARBA" id="ARBA00022448"/>
    </source>
</evidence>
<dbReference type="PROSITE" id="PS51085">
    <property type="entry name" value="2FE2S_FER_2"/>
    <property type="match status" value="1"/>
</dbReference>
<dbReference type="EMBL" id="LR134155">
    <property type="protein sequence ID" value="VEA71080.1"/>
    <property type="molecule type" value="Genomic_DNA"/>
</dbReference>
<proteinExistence type="inferred from homology"/>
<dbReference type="GO" id="GO:0046872">
    <property type="term" value="F:metal ion binding"/>
    <property type="evidence" value="ECO:0007669"/>
    <property type="project" value="UniProtKB-KW"/>
</dbReference>
<feature type="domain" description="2Fe-2S ferredoxin-type" evidence="9">
    <location>
        <begin position="12"/>
        <end position="96"/>
    </location>
</feature>
<keyword evidence="3" id="KW-0001">2Fe-2S</keyword>
<accession>A0A447QLN3</accession>
<evidence type="ECO:0000256" key="3">
    <source>
        <dbReference type="ARBA" id="ARBA00022714"/>
    </source>
</evidence>
<organism evidence="10 11">
    <name type="scientific">Serratia rubidaea</name>
    <name type="common">Serratia marinorubra</name>
    <dbReference type="NCBI Taxonomy" id="61652"/>
    <lineage>
        <taxon>Bacteria</taxon>
        <taxon>Pseudomonadati</taxon>
        <taxon>Pseudomonadota</taxon>
        <taxon>Gammaproteobacteria</taxon>
        <taxon>Enterobacterales</taxon>
        <taxon>Yersiniaceae</taxon>
        <taxon>Serratia</taxon>
    </lineage>
</organism>
<dbReference type="GO" id="GO:0051537">
    <property type="term" value="F:2 iron, 2 sulfur cluster binding"/>
    <property type="evidence" value="ECO:0007669"/>
    <property type="project" value="UniProtKB-KW"/>
</dbReference>
<name>A0A447QLN3_SERRU</name>
<keyword evidence="2" id="KW-0813">Transport</keyword>
<reference evidence="10 11" key="1">
    <citation type="submission" date="2018-12" db="EMBL/GenBank/DDBJ databases">
        <authorList>
            <consortium name="Pathogen Informatics"/>
        </authorList>
    </citation>
    <scope>NUCLEOTIDE SEQUENCE [LARGE SCALE GENOMIC DNA]</scope>
    <source>
        <strain evidence="10 11">NCTC9419</strain>
    </source>
</reference>
<dbReference type="AlphaFoldDB" id="A0A447QLN3"/>
<evidence type="ECO:0000313" key="11">
    <source>
        <dbReference type="Proteomes" id="UP000271603"/>
    </source>
</evidence>
<comment type="similarity">
    <text evidence="1">Belongs to the 2Fe2S plant-type ferredoxin family.</text>
</comment>
<sequence>MRHVCTNRPASHQVIFDGAGIGDFCPETSLLENFERLNIDIPNLCRKGKCGCCKLLLISGNVRHEKQSALCEEELENNIILACCAYSQSDIEIELY</sequence>
<evidence type="ECO:0000256" key="1">
    <source>
        <dbReference type="ARBA" id="ARBA00007874"/>
    </source>
</evidence>
<dbReference type="InterPro" id="IPR001041">
    <property type="entry name" value="2Fe-2S_ferredoxin-type"/>
</dbReference>